<dbReference type="PANTHER" id="PTHR47506">
    <property type="entry name" value="TRANSCRIPTIONAL REGULATORY PROTEIN"/>
    <property type="match status" value="1"/>
</dbReference>
<reference evidence="6 7" key="1">
    <citation type="submission" date="2018-03" db="EMBL/GenBank/DDBJ databases">
        <title>Genome sequence of the symbiotic type strain Mesorhizobium helmanticense CSLC115NT isolated from Lotus corniculatus nodules.</title>
        <authorList>
            <person name="Sannazzaro A.I."/>
            <person name="Torres Tejerizo G.A."/>
            <person name="Dip D."/>
            <person name="Caballero M."/>
            <person name="Pistorio M."/>
            <person name="Estrella M.J."/>
        </authorList>
    </citation>
    <scope>NUCLEOTIDE SEQUENCE [LARGE SCALE GENOMIC DNA]</scope>
    <source>
        <strain evidence="6 7">CSLC115N</strain>
    </source>
</reference>
<evidence type="ECO:0000313" key="6">
    <source>
        <dbReference type="EMBL" id="PTE11750.1"/>
    </source>
</evidence>
<accession>A0A2T4J1H1</accession>
<organism evidence="6 7">
    <name type="scientific">Mesorhizobium helmanticense</name>
    <dbReference type="NCBI Taxonomy" id="1776423"/>
    <lineage>
        <taxon>Bacteria</taxon>
        <taxon>Pseudomonadati</taxon>
        <taxon>Pseudomonadota</taxon>
        <taxon>Alphaproteobacteria</taxon>
        <taxon>Hyphomicrobiales</taxon>
        <taxon>Phyllobacteriaceae</taxon>
        <taxon>Mesorhizobium</taxon>
    </lineage>
</organism>
<dbReference type="SUPFAM" id="SSF48498">
    <property type="entry name" value="Tetracyclin repressor-like, C-terminal domain"/>
    <property type="match status" value="1"/>
</dbReference>
<dbReference type="SUPFAM" id="SSF46689">
    <property type="entry name" value="Homeodomain-like"/>
    <property type="match status" value="1"/>
</dbReference>
<dbReference type="Proteomes" id="UP000240259">
    <property type="component" value="Unassembled WGS sequence"/>
</dbReference>
<proteinExistence type="predicted"/>
<feature type="domain" description="HTH tetR-type" evidence="5">
    <location>
        <begin position="1"/>
        <end position="54"/>
    </location>
</feature>
<gene>
    <name evidence="6" type="ORF">C9427_03390</name>
</gene>
<dbReference type="PANTHER" id="PTHR47506:SF1">
    <property type="entry name" value="HTH-TYPE TRANSCRIPTIONAL REGULATOR YJDC"/>
    <property type="match status" value="1"/>
</dbReference>
<dbReference type="Gene3D" id="1.10.357.10">
    <property type="entry name" value="Tetracycline Repressor, domain 2"/>
    <property type="match status" value="1"/>
</dbReference>
<evidence type="ECO:0000256" key="2">
    <source>
        <dbReference type="ARBA" id="ARBA00023125"/>
    </source>
</evidence>
<evidence type="ECO:0000256" key="3">
    <source>
        <dbReference type="ARBA" id="ARBA00023163"/>
    </source>
</evidence>
<dbReference type="AlphaFoldDB" id="A0A2T4J1H1"/>
<keyword evidence="2 4" id="KW-0238">DNA-binding</keyword>
<dbReference type="InterPro" id="IPR009057">
    <property type="entry name" value="Homeodomain-like_sf"/>
</dbReference>
<keyword evidence="3" id="KW-0804">Transcription</keyword>
<sequence>MDVAQDAVLLKGFEATSIEEIVAAVDISKGGFFYHFADKNALAQALISRYIKEEDRIFDDLFGRARELNDDPLHAMLIGLKMLAELFENLPQAHPGCLVATTAYQDRMFNTEVRELNRSAILGWRARFLAMIEDIRALYPPNEPVDMGALADMVMGVAEGGIILSKALNEPSALPAQIMLFRTYLKLLFSPRLRPAL</sequence>
<dbReference type="GO" id="GO:0003677">
    <property type="term" value="F:DNA binding"/>
    <property type="evidence" value="ECO:0007669"/>
    <property type="project" value="UniProtKB-UniRule"/>
</dbReference>
<evidence type="ECO:0000313" key="7">
    <source>
        <dbReference type="Proteomes" id="UP000240259"/>
    </source>
</evidence>
<dbReference type="InterPro" id="IPR036271">
    <property type="entry name" value="Tet_transcr_reg_TetR-rel_C_sf"/>
</dbReference>
<evidence type="ECO:0000256" key="4">
    <source>
        <dbReference type="PROSITE-ProRule" id="PRU00335"/>
    </source>
</evidence>
<dbReference type="EMBL" id="PZJX01000006">
    <property type="protein sequence ID" value="PTE11750.1"/>
    <property type="molecule type" value="Genomic_DNA"/>
</dbReference>
<dbReference type="OrthoDB" id="9809772at2"/>
<dbReference type="PROSITE" id="PS01081">
    <property type="entry name" value="HTH_TETR_1"/>
    <property type="match status" value="1"/>
</dbReference>
<name>A0A2T4J1H1_9HYPH</name>
<dbReference type="RefSeq" id="WP_107647800.1">
    <property type="nucleotide sequence ID" value="NZ_PZJX01000006.1"/>
</dbReference>
<dbReference type="InterPro" id="IPR023772">
    <property type="entry name" value="DNA-bd_HTH_TetR-type_CS"/>
</dbReference>
<dbReference type="Pfam" id="PF00440">
    <property type="entry name" value="TetR_N"/>
    <property type="match status" value="1"/>
</dbReference>
<comment type="caution">
    <text evidence="6">The sequence shown here is derived from an EMBL/GenBank/DDBJ whole genome shotgun (WGS) entry which is preliminary data.</text>
</comment>
<evidence type="ECO:0000259" key="5">
    <source>
        <dbReference type="PROSITE" id="PS50977"/>
    </source>
</evidence>
<feature type="DNA-binding region" description="H-T-H motif" evidence="4">
    <location>
        <begin position="17"/>
        <end position="36"/>
    </location>
</feature>
<dbReference type="InterPro" id="IPR001647">
    <property type="entry name" value="HTH_TetR"/>
</dbReference>
<protein>
    <submittedName>
        <fullName evidence="6">TetR/AcrR family transcriptional regulator</fullName>
    </submittedName>
</protein>
<keyword evidence="7" id="KW-1185">Reference proteome</keyword>
<dbReference type="PROSITE" id="PS50977">
    <property type="entry name" value="HTH_TETR_2"/>
    <property type="match status" value="1"/>
</dbReference>
<keyword evidence="1" id="KW-0805">Transcription regulation</keyword>
<evidence type="ECO:0000256" key="1">
    <source>
        <dbReference type="ARBA" id="ARBA00023015"/>
    </source>
</evidence>